<accession>A0A0R2D5C4</accession>
<dbReference type="SUPFAM" id="SSF50037">
    <property type="entry name" value="C-terminal domain of transcriptional repressors"/>
    <property type="match status" value="1"/>
</dbReference>
<reference evidence="3 4" key="1">
    <citation type="journal article" date="2015" name="Genome Announc.">
        <title>Expanding the biotechnology potential of lactobacilli through comparative genomics of 213 strains and associated genera.</title>
        <authorList>
            <person name="Sun Z."/>
            <person name="Harris H.M."/>
            <person name="McCann A."/>
            <person name="Guo C."/>
            <person name="Argimon S."/>
            <person name="Zhang W."/>
            <person name="Yang X."/>
            <person name="Jeffery I.B."/>
            <person name="Cooney J.C."/>
            <person name="Kagawa T.F."/>
            <person name="Liu W."/>
            <person name="Song Y."/>
            <person name="Salvetti E."/>
            <person name="Wrobel A."/>
            <person name="Rasinkangas P."/>
            <person name="Parkhill J."/>
            <person name="Rea M.C."/>
            <person name="O'Sullivan O."/>
            <person name="Ritari J."/>
            <person name="Douillard F.P."/>
            <person name="Paul Ross R."/>
            <person name="Yang R."/>
            <person name="Briner A.E."/>
            <person name="Felis G.E."/>
            <person name="de Vos W.M."/>
            <person name="Barrangou R."/>
            <person name="Klaenhammer T.R."/>
            <person name="Caufield P.W."/>
            <person name="Cui Y."/>
            <person name="Zhang H."/>
            <person name="O'Toole P.W."/>
        </authorList>
    </citation>
    <scope>NUCLEOTIDE SEQUENCE [LARGE SCALE GENOMIC DNA]</scope>
    <source>
        <strain evidence="3 4">DSM 20253</strain>
    </source>
</reference>
<dbReference type="GO" id="GO:0046914">
    <property type="term" value="F:transition metal ion binding"/>
    <property type="evidence" value="ECO:0007669"/>
    <property type="project" value="InterPro"/>
</dbReference>
<dbReference type="RefSeq" id="WP_057873729.1">
    <property type="nucleotide sequence ID" value="NZ_AYYI01000029.1"/>
</dbReference>
<dbReference type="InterPro" id="IPR007167">
    <property type="entry name" value="Fe-transptr_FeoA-like"/>
</dbReference>
<dbReference type="EMBL" id="AYYI01000029">
    <property type="protein sequence ID" value="KRM98642.1"/>
    <property type="molecule type" value="Genomic_DNA"/>
</dbReference>
<evidence type="ECO:0000256" key="1">
    <source>
        <dbReference type="ARBA" id="ARBA00023004"/>
    </source>
</evidence>
<keyword evidence="1" id="KW-0408">Iron</keyword>
<sequence>MWLPQLHQQSETFHVNNLQTLDVKTQHRLKDLGLTRGKKVTIIRRYPLHGPVIISFDHQKIGLRWDLIQSLKREQVEQ</sequence>
<dbReference type="InterPro" id="IPR008988">
    <property type="entry name" value="Transcriptional_repressor_C"/>
</dbReference>
<dbReference type="Gene3D" id="2.30.30.90">
    <property type="match status" value="1"/>
</dbReference>
<evidence type="ECO:0000313" key="4">
    <source>
        <dbReference type="Proteomes" id="UP000051638"/>
    </source>
</evidence>
<feature type="domain" description="Ferrous iron transporter FeoA-like" evidence="2">
    <location>
        <begin position="8"/>
        <end position="69"/>
    </location>
</feature>
<evidence type="ECO:0000313" key="3">
    <source>
        <dbReference type="EMBL" id="KRM98642.1"/>
    </source>
</evidence>
<dbReference type="AlphaFoldDB" id="A0A0R2D5C4"/>
<dbReference type="OrthoDB" id="9811076at2"/>
<dbReference type="STRING" id="1423796.FC24_GL001158"/>
<protein>
    <recommendedName>
        <fullName evidence="2">Ferrous iron transporter FeoA-like domain-containing protein</fullName>
    </recommendedName>
</protein>
<comment type="caution">
    <text evidence="3">The sequence shown here is derived from an EMBL/GenBank/DDBJ whole genome shotgun (WGS) entry which is preliminary data.</text>
</comment>
<evidence type="ECO:0000259" key="2">
    <source>
        <dbReference type="Pfam" id="PF04023"/>
    </source>
</evidence>
<dbReference type="Proteomes" id="UP000051638">
    <property type="component" value="Unassembled WGS sequence"/>
</dbReference>
<dbReference type="PATRIC" id="fig|1423796.3.peg.1183"/>
<dbReference type="Pfam" id="PF04023">
    <property type="entry name" value="FeoA"/>
    <property type="match status" value="1"/>
</dbReference>
<gene>
    <name evidence="3" type="ORF">FC24_GL001158</name>
</gene>
<keyword evidence="4" id="KW-1185">Reference proteome</keyword>
<organism evidence="3 4">
    <name type="scientific">Loigolactobacillus rennini DSM 20253</name>
    <dbReference type="NCBI Taxonomy" id="1423796"/>
    <lineage>
        <taxon>Bacteria</taxon>
        <taxon>Bacillati</taxon>
        <taxon>Bacillota</taxon>
        <taxon>Bacilli</taxon>
        <taxon>Lactobacillales</taxon>
        <taxon>Lactobacillaceae</taxon>
        <taxon>Loigolactobacillus</taxon>
    </lineage>
</organism>
<dbReference type="InterPro" id="IPR038157">
    <property type="entry name" value="FeoA_core_dom"/>
</dbReference>
<proteinExistence type="predicted"/>
<name>A0A0R2D5C4_9LACO</name>